<sequence>MARMPASMGPPTISADQRLSCGFRGHRGGASMGPPTISADQLKCIIQIVQHSMSFNGAADDLGGSTTSRGGNSKAFYLLQWGRRRSRRINTAALRACLHPMSFNGAADDLGGSTSSPWQAPWPRRPFNGAADDLGGSTELAGDDERDVHIPSMGPPTISADQHDTVCRSCARSWPFNGAADDLGGSTCHTIAHISHCRVLQWGRRRSRRINCQPSILSLDAKEPSMGPPTISADQPVKTAFITRAPFSAFNGAADDLGGSTLILKRAGAR</sequence>
<dbReference type="HOGENOM" id="CLU_1029098_0_0_9"/>
<reference evidence="2 3" key="1">
    <citation type="journal article" date="2011" name="J. Bacteriol.">
        <title>Complete Genome Sequence of Alicyclobacillus acidocaldarius Strain Tc-4-1.</title>
        <authorList>
            <person name="Chen Y."/>
            <person name="He Y."/>
            <person name="Zhang B."/>
            <person name="Yang J."/>
            <person name="Li W."/>
            <person name="Dong Z."/>
            <person name="Hu S."/>
        </authorList>
    </citation>
    <scope>NUCLEOTIDE SEQUENCE [LARGE SCALE GENOMIC DNA]</scope>
    <source>
        <strain evidence="2 3">Tc-4-1</strain>
    </source>
</reference>
<organism evidence="2 3">
    <name type="scientific">Alicyclobacillus acidocaldarius (strain Tc-4-1)</name>
    <name type="common">Bacillus acidocaldarius</name>
    <dbReference type="NCBI Taxonomy" id="1048834"/>
    <lineage>
        <taxon>Bacteria</taxon>
        <taxon>Bacillati</taxon>
        <taxon>Bacillota</taxon>
        <taxon>Bacilli</taxon>
        <taxon>Bacillales</taxon>
        <taxon>Alicyclobacillaceae</taxon>
        <taxon>Alicyclobacillus</taxon>
    </lineage>
</organism>
<evidence type="ECO:0000313" key="2">
    <source>
        <dbReference type="EMBL" id="AEJ45109.1"/>
    </source>
</evidence>
<dbReference type="Proteomes" id="UP000000292">
    <property type="component" value="Chromosome"/>
</dbReference>
<gene>
    <name evidence="2" type="ordered locus">TC41_3230</name>
</gene>
<dbReference type="AlphaFoldDB" id="F8IDR6"/>
<proteinExistence type="predicted"/>
<evidence type="ECO:0000313" key="3">
    <source>
        <dbReference type="Proteomes" id="UP000000292"/>
    </source>
</evidence>
<name>F8IDR6_ALIAT</name>
<dbReference type="PATRIC" id="fig|1048834.4.peg.3068"/>
<evidence type="ECO:0000256" key="1">
    <source>
        <dbReference type="SAM" id="MobiDB-lite"/>
    </source>
</evidence>
<reference evidence="3" key="2">
    <citation type="submission" date="2011-06" db="EMBL/GenBank/DDBJ databases">
        <title>The complete genome sequence of Alicyclobacillus acidocaldarius sp. Tc-4-1.</title>
        <authorList>
            <person name="Chen Y."/>
            <person name="He Y."/>
            <person name="Dong Z."/>
            <person name="Hu S."/>
        </authorList>
    </citation>
    <scope>NUCLEOTIDE SEQUENCE [LARGE SCALE GENOMIC DNA]</scope>
    <source>
        <strain evidence="3">Tc-4-1</strain>
    </source>
</reference>
<accession>F8IDR6</accession>
<dbReference type="eggNOG" id="COG3227">
    <property type="taxonomic scope" value="Bacteria"/>
</dbReference>
<protein>
    <submittedName>
        <fullName evidence="2">Uncharacterized protein</fullName>
    </submittedName>
</protein>
<feature type="region of interest" description="Disordered" evidence="1">
    <location>
        <begin position="1"/>
        <end position="27"/>
    </location>
</feature>
<dbReference type="EMBL" id="CP002902">
    <property type="protein sequence ID" value="AEJ45109.1"/>
    <property type="molecule type" value="Genomic_DNA"/>
</dbReference>
<dbReference type="KEGG" id="aad:TC41_3230"/>